<protein>
    <recommendedName>
        <fullName evidence="12">TolC family protein</fullName>
    </recommendedName>
</protein>
<evidence type="ECO:0008006" key="12">
    <source>
        <dbReference type="Google" id="ProtNLM"/>
    </source>
</evidence>
<keyword evidence="8" id="KW-0175">Coiled coil</keyword>
<dbReference type="PANTHER" id="PTHR30026">
    <property type="entry name" value="OUTER MEMBRANE PROTEIN TOLC"/>
    <property type="match status" value="1"/>
</dbReference>
<dbReference type="Proteomes" id="UP000245059">
    <property type="component" value="Unassembled WGS sequence"/>
</dbReference>
<evidence type="ECO:0000256" key="8">
    <source>
        <dbReference type="SAM" id="Coils"/>
    </source>
</evidence>
<dbReference type="GO" id="GO:0015288">
    <property type="term" value="F:porin activity"/>
    <property type="evidence" value="ECO:0007669"/>
    <property type="project" value="TreeGrafter"/>
</dbReference>
<feature type="chain" id="PRO_5015589420" description="TolC family protein" evidence="9">
    <location>
        <begin position="29"/>
        <end position="482"/>
    </location>
</feature>
<keyword evidence="9" id="KW-0732">Signal</keyword>
<dbReference type="InterPro" id="IPR051906">
    <property type="entry name" value="TolC-like"/>
</dbReference>
<dbReference type="InterPro" id="IPR003423">
    <property type="entry name" value="OMP_efflux"/>
</dbReference>
<dbReference type="PROSITE" id="PS51257">
    <property type="entry name" value="PROKAR_LIPOPROTEIN"/>
    <property type="match status" value="1"/>
</dbReference>
<dbReference type="GO" id="GO:0015562">
    <property type="term" value="F:efflux transmembrane transporter activity"/>
    <property type="evidence" value="ECO:0007669"/>
    <property type="project" value="InterPro"/>
</dbReference>
<sequence length="482" mass="53577">MKSNSSIKAITISLLSILLISCAGSNSASKTQSPDWASDDSAEAQKLQALSKKLEEKTQRSNQVKVAADENSSRNTIKKGNITLQEAAQAIVFYHPRVTQAKGDERTEEELITVAESKYYPQISGGIGMRRDSNRSDRYDREFLQDINLNIEQVLYDFGKRSSEVKSAEYSYLTAKAYTSMTNEELAHMAALAVVSTDRYKQLTELAKGQVARVSALGKLVEERYEKGASNLSDVYQAKSRLDDVLSEELDTVTQHQSILRTLGIIIGQPQITSATVGKLPTTLAAACAVDPEWSAIPAYQVAELEAERALAELERARADELPTISIRGNASRALNATPRYGSRIDSTVSLNVSMPVYQGGGLSASKRAAASRARTADAKKAEVRLDVSQKMDDTRIHLENLHKRKNLLSQRVENLRNTKELYKKQYLELGTRTLVDLLNSEREYHQAQVEVVNNQFDIIQAQLDCAFYQGKLKEVLKIETY</sequence>
<evidence type="ECO:0000256" key="6">
    <source>
        <dbReference type="ARBA" id="ARBA00023136"/>
    </source>
</evidence>
<keyword evidence="6" id="KW-0472">Membrane</keyword>
<dbReference type="AlphaFoldDB" id="A0A2U2AU63"/>
<feature type="coiled-coil region" evidence="8">
    <location>
        <begin position="37"/>
        <end position="67"/>
    </location>
</feature>
<feature type="coiled-coil region" evidence="8">
    <location>
        <begin position="399"/>
        <end position="426"/>
    </location>
</feature>
<accession>A0A2U2AU63</accession>
<gene>
    <name evidence="10" type="ORF">DC077_03040</name>
</gene>
<dbReference type="GO" id="GO:1990281">
    <property type="term" value="C:efflux pump complex"/>
    <property type="evidence" value="ECO:0007669"/>
    <property type="project" value="TreeGrafter"/>
</dbReference>
<keyword evidence="5" id="KW-0812">Transmembrane</keyword>
<evidence type="ECO:0000313" key="11">
    <source>
        <dbReference type="Proteomes" id="UP000245059"/>
    </source>
</evidence>
<evidence type="ECO:0000256" key="2">
    <source>
        <dbReference type="ARBA" id="ARBA00007613"/>
    </source>
</evidence>
<evidence type="ECO:0000256" key="1">
    <source>
        <dbReference type="ARBA" id="ARBA00004442"/>
    </source>
</evidence>
<organism evidence="10 11">
    <name type="scientific">Ignatzschineria cameli</name>
    <dbReference type="NCBI Taxonomy" id="2182793"/>
    <lineage>
        <taxon>Bacteria</taxon>
        <taxon>Pseudomonadati</taxon>
        <taxon>Pseudomonadota</taxon>
        <taxon>Gammaproteobacteria</taxon>
        <taxon>Cardiobacteriales</taxon>
        <taxon>Ignatzschineriaceae</taxon>
        <taxon>Ignatzschineria</taxon>
    </lineage>
</organism>
<keyword evidence="7" id="KW-0998">Cell outer membrane</keyword>
<evidence type="ECO:0000256" key="5">
    <source>
        <dbReference type="ARBA" id="ARBA00022692"/>
    </source>
</evidence>
<name>A0A2U2AU63_9GAMM</name>
<comment type="subcellular location">
    <subcellularLocation>
        <location evidence="1">Cell outer membrane</location>
    </subcellularLocation>
</comment>
<dbReference type="Gene3D" id="1.20.1600.10">
    <property type="entry name" value="Outer membrane efflux proteins (OEP)"/>
    <property type="match status" value="1"/>
</dbReference>
<keyword evidence="3" id="KW-0813">Transport</keyword>
<keyword evidence="4" id="KW-1134">Transmembrane beta strand</keyword>
<evidence type="ECO:0000256" key="3">
    <source>
        <dbReference type="ARBA" id="ARBA00022448"/>
    </source>
</evidence>
<feature type="signal peptide" evidence="9">
    <location>
        <begin position="1"/>
        <end position="28"/>
    </location>
</feature>
<dbReference type="SUPFAM" id="SSF56954">
    <property type="entry name" value="Outer membrane efflux proteins (OEP)"/>
    <property type="match status" value="1"/>
</dbReference>
<dbReference type="RefSeq" id="WP_109217823.1">
    <property type="nucleotide sequence ID" value="NZ_QEWT01000001.1"/>
</dbReference>
<dbReference type="PANTHER" id="PTHR30026:SF22">
    <property type="entry name" value="OUTER MEMBRANE EFFLUX PROTEIN"/>
    <property type="match status" value="1"/>
</dbReference>
<comment type="caution">
    <text evidence="10">The sequence shown here is derived from an EMBL/GenBank/DDBJ whole genome shotgun (WGS) entry which is preliminary data.</text>
</comment>
<evidence type="ECO:0000313" key="10">
    <source>
        <dbReference type="EMBL" id="PWD88256.1"/>
    </source>
</evidence>
<dbReference type="Pfam" id="PF02321">
    <property type="entry name" value="OEP"/>
    <property type="match status" value="2"/>
</dbReference>
<dbReference type="GO" id="GO:0009279">
    <property type="term" value="C:cell outer membrane"/>
    <property type="evidence" value="ECO:0007669"/>
    <property type="project" value="UniProtKB-SubCell"/>
</dbReference>
<reference evidence="11" key="1">
    <citation type="submission" date="2018-05" db="EMBL/GenBank/DDBJ databases">
        <title>Ignatzschineria dubaiensis sp. nov., isolated from necrotic foot tissues of dromedaries (Camelus dromedarius) and associated maggots in Dubai, United Arab Emirates.</title>
        <authorList>
            <person name="Tsang C.C."/>
            <person name="Tang J.Y.M."/>
            <person name="Fong J.Y.H."/>
            <person name="Kinne J."/>
            <person name="Lee H.H."/>
            <person name="Joseph M."/>
            <person name="Jose S."/>
            <person name="Schuster R.K."/>
            <person name="Tang Y."/>
            <person name="Sivakumar S."/>
            <person name="Chen J.H.K."/>
            <person name="Teng J.L.L."/>
            <person name="Lau S.K.P."/>
            <person name="Wernery U."/>
            <person name="Woo P.C.Y."/>
        </authorList>
    </citation>
    <scope>NUCLEOTIDE SEQUENCE [LARGE SCALE GENOMIC DNA]</scope>
    <source>
        <strain evidence="11">UAE-HKU57</strain>
    </source>
</reference>
<evidence type="ECO:0000256" key="4">
    <source>
        <dbReference type="ARBA" id="ARBA00022452"/>
    </source>
</evidence>
<evidence type="ECO:0000256" key="9">
    <source>
        <dbReference type="SAM" id="SignalP"/>
    </source>
</evidence>
<evidence type="ECO:0000256" key="7">
    <source>
        <dbReference type="ARBA" id="ARBA00023237"/>
    </source>
</evidence>
<comment type="similarity">
    <text evidence="2">Belongs to the outer membrane factor (OMF) (TC 1.B.17) family.</text>
</comment>
<dbReference type="EMBL" id="QEWW01000001">
    <property type="protein sequence ID" value="PWD88256.1"/>
    <property type="molecule type" value="Genomic_DNA"/>
</dbReference>
<proteinExistence type="inferred from homology"/>